<name>A0A2T4U324_9BACI</name>
<protein>
    <recommendedName>
        <fullName evidence="3">Chaperone protein DnaK</fullName>
    </recommendedName>
    <alternativeName>
        <fullName evidence="4">Chaperone protein dnaK</fullName>
    </alternativeName>
    <alternativeName>
        <fullName evidence="12">HSP70</fullName>
    </alternativeName>
    <alternativeName>
        <fullName evidence="11">Heat shock 70 kDa protein</fullName>
    </alternativeName>
    <alternativeName>
        <fullName evidence="10">Heat shock protein 70</fullName>
    </alternativeName>
</protein>
<dbReference type="Pfam" id="PF00012">
    <property type="entry name" value="HSP70"/>
    <property type="match status" value="1"/>
</dbReference>
<evidence type="ECO:0000256" key="13">
    <source>
        <dbReference type="RuleBase" id="RU003322"/>
    </source>
</evidence>
<dbReference type="CDD" id="cd24029">
    <property type="entry name" value="ASKHA_NBD_HSP70_DnaK_HscA_HscC"/>
    <property type="match status" value="1"/>
</dbReference>
<evidence type="ECO:0000256" key="6">
    <source>
        <dbReference type="ARBA" id="ARBA00022741"/>
    </source>
</evidence>
<gene>
    <name evidence="14" type="ORF">C6Y45_14680</name>
</gene>
<evidence type="ECO:0000256" key="12">
    <source>
        <dbReference type="ARBA" id="ARBA00033103"/>
    </source>
</evidence>
<dbReference type="InterPro" id="IPR043129">
    <property type="entry name" value="ATPase_NBD"/>
</dbReference>
<dbReference type="InterPro" id="IPR013126">
    <property type="entry name" value="Hsp_70_fam"/>
</dbReference>
<keyword evidence="7 13" id="KW-0067">ATP-binding</keyword>
<accession>A0A2T4U324</accession>
<evidence type="ECO:0000256" key="9">
    <source>
        <dbReference type="ARBA" id="ARBA00023186"/>
    </source>
</evidence>
<dbReference type="Proteomes" id="UP000240509">
    <property type="component" value="Unassembled WGS sequence"/>
</dbReference>
<evidence type="ECO:0000256" key="7">
    <source>
        <dbReference type="ARBA" id="ARBA00022840"/>
    </source>
</evidence>
<evidence type="ECO:0000256" key="2">
    <source>
        <dbReference type="ARBA" id="ARBA00007381"/>
    </source>
</evidence>
<dbReference type="RefSeq" id="WP_107585988.1">
    <property type="nucleotide sequence ID" value="NZ_PZJJ01000033.1"/>
</dbReference>
<dbReference type="Gene3D" id="3.30.420.40">
    <property type="match status" value="2"/>
</dbReference>
<sequence length="529" mass="59122">MTIIEKNSPYILGIDLGTSNSAAAVYRQGKSEVIKMGKENTLPSVVSFRSEEEVQVGENAKRKILIDPENTVSFIKREIGTEWKKEFFEKEYRAEDISAEILSKMKELIESQEQFDMRGTPNFAVICIPANFDDNKKKATREAAQLAGLNTLYLLEEPVAASIAYASEIKRDQTILVYDLGGGTFDVSVLKVDTVDDNEPAKFSVLSKEGNPNLGGYDIDKLLMKYICEIFQTESEVNLLDLEADQGISVSELLKAQESVREASEQAKKDFSEVDITNIEIPNLIKDEFGKIHSIDIELTKDEFEELIKDIIQETMDTVSKAVENAELSNQDISRIILVGGSTRIPLVKKEIKNFFNKEPYSNIDPDIVVAQGAAIYGAGLGVPSEETENTNEALEEDQPDSKIIMDNIVTHNLGIEVTAGRFNRIIEKGIELSEDQPIVSNEKQFSNSEPNMTSMRITVFQTSEEVQYVTDEHCICIGEFYLSGIPEGEKNEHRISVKFEVNQQNEVIVSAQLLGSESISNQITIQRN</sequence>
<dbReference type="InterPro" id="IPR029047">
    <property type="entry name" value="HSP70_peptide-bd_sf"/>
</dbReference>
<comment type="similarity">
    <text evidence="2 13">Belongs to the heat shock protein 70 family.</text>
</comment>
<dbReference type="PROSITE" id="PS01036">
    <property type="entry name" value="HSP70_3"/>
    <property type="match status" value="1"/>
</dbReference>
<dbReference type="FunFam" id="3.90.640.10:FF:000003">
    <property type="entry name" value="Molecular chaperone DnaK"/>
    <property type="match status" value="1"/>
</dbReference>
<dbReference type="Gene3D" id="2.60.34.10">
    <property type="entry name" value="Substrate Binding Domain Of DNAk, Chain A, domain 1"/>
    <property type="match status" value="1"/>
</dbReference>
<evidence type="ECO:0000256" key="10">
    <source>
        <dbReference type="ARBA" id="ARBA00030019"/>
    </source>
</evidence>
<keyword evidence="8" id="KW-0346">Stress response</keyword>
<dbReference type="PROSITE" id="PS00329">
    <property type="entry name" value="HSP70_2"/>
    <property type="match status" value="1"/>
</dbReference>
<dbReference type="AlphaFoldDB" id="A0A2T4U324"/>
<dbReference type="FunFam" id="3.30.420.40:FF:000545">
    <property type="entry name" value="Endoplasmic reticulum chaperone BiP"/>
    <property type="match status" value="1"/>
</dbReference>
<evidence type="ECO:0000313" key="14">
    <source>
        <dbReference type="EMBL" id="PTL37804.1"/>
    </source>
</evidence>
<reference evidence="14 15" key="1">
    <citation type="submission" date="2018-03" db="EMBL/GenBank/DDBJ databases">
        <title>Alkalicoccus saliphilus sp. nov., isolated from a mineral pool.</title>
        <authorList>
            <person name="Zhao B."/>
        </authorList>
    </citation>
    <scope>NUCLEOTIDE SEQUENCE [LARGE SCALE GENOMIC DNA]</scope>
    <source>
        <strain evidence="14 15">6AG</strain>
    </source>
</reference>
<dbReference type="Gene3D" id="3.90.640.10">
    <property type="entry name" value="Actin, Chain A, domain 4"/>
    <property type="match status" value="1"/>
</dbReference>
<dbReference type="PROSITE" id="PS00297">
    <property type="entry name" value="HSP70_1"/>
    <property type="match status" value="1"/>
</dbReference>
<keyword evidence="15" id="KW-1185">Reference proteome</keyword>
<proteinExistence type="inferred from homology"/>
<organism evidence="14 15">
    <name type="scientific">Alkalicoccus saliphilus</name>
    <dbReference type="NCBI Taxonomy" id="200989"/>
    <lineage>
        <taxon>Bacteria</taxon>
        <taxon>Bacillati</taxon>
        <taxon>Bacillota</taxon>
        <taxon>Bacilli</taxon>
        <taxon>Bacillales</taxon>
        <taxon>Bacillaceae</taxon>
        <taxon>Alkalicoccus</taxon>
    </lineage>
</organism>
<keyword evidence="6 13" id="KW-0547">Nucleotide-binding</keyword>
<evidence type="ECO:0000256" key="8">
    <source>
        <dbReference type="ARBA" id="ARBA00023016"/>
    </source>
</evidence>
<dbReference type="PANTHER" id="PTHR19375">
    <property type="entry name" value="HEAT SHOCK PROTEIN 70KDA"/>
    <property type="match status" value="1"/>
</dbReference>
<evidence type="ECO:0000256" key="4">
    <source>
        <dbReference type="ARBA" id="ARBA00017249"/>
    </source>
</evidence>
<dbReference type="InterPro" id="IPR018181">
    <property type="entry name" value="Heat_shock_70_CS"/>
</dbReference>
<keyword evidence="5" id="KW-0597">Phosphoprotein</keyword>
<dbReference type="PRINTS" id="PR00301">
    <property type="entry name" value="HEATSHOCK70"/>
</dbReference>
<evidence type="ECO:0000313" key="15">
    <source>
        <dbReference type="Proteomes" id="UP000240509"/>
    </source>
</evidence>
<keyword evidence="9" id="KW-0143">Chaperone</keyword>
<evidence type="ECO:0000256" key="3">
    <source>
        <dbReference type="ARBA" id="ARBA00014415"/>
    </source>
</evidence>
<comment type="caution">
    <text evidence="14">The sequence shown here is derived from an EMBL/GenBank/DDBJ whole genome shotgun (WGS) entry which is preliminary data.</text>
</comment>
<dbReference type="GO" id="GO:0140662">
    <property type="term" value="F:ATP-dependent protein folding chaperone"/>
    <property type="evidence" value="ECO:0007669"/>
    <property type="project" value="InterPro"/>
</dbReference>
<dbReference type="OrthoDB" id="2754516at2"/>
<dbReference type="SUPFAM" id="SSF100920">
    <property type="entry name" value="Heat shock protein 70kD (HSP70), peptide-binding domain"/>
    <property type="match status" value="1"/>
</dbReference>
<dbReference type="SUPFAM" id="SSF53067">
    <property type="entry name" value="Actin-like ATPase domain"/>
    <property type="match status" value="2"/>
</dbReference>
<dbReference type="GO" id="GO:0005524">
    <property type="term" value="F:ATP binding"/>
    <property type="evidence" value="ECO:0007669"/>
    <property type="project" value="UniProtKB-KW"/>
</dbReference>
<dbReference type="EMBL" id="PZJJ01000033">
    <property type="protein sequence ID" value="PTL37804.1"/>
    <property type="molecule type" value="Genomic_DNA"/>
</dbReference>
<comment type="function">
    <text evidence="1">Acts as a chaperone.</text>
</comment>
<evidence type="ECO:0000256" key="11">
    <source>
        <dbReference type="ARBA" id="ARBA00030945"/>
    </source>
</evidence>
<evidence type="ECO:0000256" key="5">
    <source>
        <dbReference type="ARBA" id="ARBA00022553"/>
    </source>
</evidence>
<evidence type="ECO:0000256" key="1">
    <source>
        <dbReference type="ARBA" id="ARBA00002290"/>
    </source>
</evidence>